<organism evidence="5 6">
    <name type="scientific">Mycolicibacillus trivialis</name>
    <dbReference type="NCBI Taxonomy" id="1798"/>
    <lineage>
        <taxon>Bacteria</taxon>
        <taxon>Bacillati</taxon>
        <taxon>Actinomycetota</taxon>
        <taxon>Actinomycetes</taxon>
        <taxon>Mycobacteriales</taxon>
        <taxon>Mycobacteriaceae</taxon>
        <taxon>Mycolicibacillus</taxon>
    </lineage>
</organism>
<evidence type="ECO:0000259" key="3">
    <source>
        <dbReference type="Pfam" id="PF00823"/>
    </source>
</evidence>
<dbReference type="AlphaFoldDB" id="A0A1X2EQH8"/>
<dbReference type="Proteomes" id="UP000193090">
    <property type="component" value="Unassembled WGS sequence"/>
</dbReference>
<dbReference type="InterPro" id="IPR000030">
    <property type="entry name" value="PPE_dom"/>
</dbReference>
<dbReference type="PANTHER" id="PTHR46766:SF1">
    <property type="entry name" value="GLUTAMINE-RICH PROTEIN 2"/>
    <property type="match status" value="1"/>
</dbReference>
<comment type="caution">
    <text evidence="5">The sequence shown here is derived from an EMBL/GenBank/DDBJ whole genome shotgun (WGS) entry which is preliminary data.</text>
</comment>
<feature type="region of interest" description="Disordered" evidence="2">
    <location>
        <begin position="330"/>
        <end position="350"/>
    </location>
</feature>
<evidence type="ECO:0000313" key="6">
    <source>
        <dbReference type="Proteomes" id="UP000193090"/>
    </source>
</evidence>
<dbReference type="FunFam" id="1.20.1260.20:FF:000001">
    <property type="entry name" value="PPE family protein PPE41"/>
    <property type="match status" value="1"/>
</dbReference>
<feature type="domain" description="PPE" evidence="3">
    <location>
        <begin position="2"/>
        <end position="165"/>
    </location>
</feature>
<dbReference type="GO" id="GO:0052572">
    <property type="term" value="P:response to host immune response"/>
    <property type="evidence" value="ECO:0007669"/>
    <property type="project" value="TreeGrafter"/>
</dbReference>
<dbReference type="InterPro" id="IPR022171">
    <property type="entry name" value="PPE_C"/>
</dbReference>
<reference evidence="5 6" key="1">
    <citation type="submission" date="2016-01" db="EMBL/GenBank/DDBJ databases">
        <title>The new phylogeny of the genus Mycobacterium.</title>
        <authorList>
            <person name="Tarcisio F."/>
            <person name="Conor M."/>
            <person name="Antonella G."/>
            <person name="Elisabetta G."/>
            <person name="Giulia F.S."/>
            <person name="Sara T."/>
            <person name="Anna F."/>
            <person name="Clotilde B."/>
            <person name="Roberto B."/>
            <person name="Veronica D.S."/>
            <person name="Fabio R."/>
            <person name="Monica P."/>
            <person name="Olivier J."/>
            <person name="Enrico T."/>
            <person name="Nicola S."/>
        </authorList>
    </citation>
    <scope>NUCLEOTIDE SEQUENCE [LARGE SCALE GENOMIC DNA]</scope>
    <source>
        <strain evidence="5 6">DSM 44153</strain>
    </source>
</reference>
<dbReference type="Pfam" id="PF00823">
    <property type="entry name" value="PPE"/>
    <property type="match status" value="1"/>
</dbReference>
<dbReference type="Gene3D" id="1.20.1260.20">
    <property type="entry name" value="PPE superfamily"/>
    <property type="match status" value="1"/>
</dbReference>
<dbReference type="InterPro" id="IPR038332">
    <property type="entry name" value="PPE_sf"/>
</dbReference>
<sequence length="350" mass="34676">MDFDLLPPEINSARMYCGPGSAPLLAASGAWSGLAGELALAAVGFARVVAALVADFWRGPSSLAMSGAAAGYVAWLHQTAEHAEYTAAQARSAAAAYQTAFTMTVPPPLIAANRALLLALIAGNLFGQNSPAIAATEAHYEQMWAQDVTAMNGYAASAAAVTRLTPFASPPPAPGGPASLAAVAGPAASTPGLATYLLQIPSLTSAAASTSSSTFSGFSIATTNHALAVNARRDDAQGIGPFEVGAPWPVSPGPAPAPMTPVARPPVSAALGEASLAGRLSVPPSWTTSVRATPVVPAAIDTAAAPAGAAAFAPAMFGEALLGTLAGRGVSTAAAGRRRPATTSRTPATG</sequence>
<evidence type="ECO:0000256" key="2">
    <source>
        <dbReference type="SAM" id="MobiDB-lite"/>
    </source>
</evidence>
<protein>
    <recommendedName>
        <fullName evidence="7">PPE family domain-containing protein</fullName>
    </recommendedName>
</protein>
<accession>A0A1X2EQH8</accession>
<keyword evidence="6" id="KW-1185">Reference proteome</keyword>
<feature type="compositionally biased region" description="Low complexity" evidence="2">
    <location>
        <begin position="331"/>
        <end position="350"/>
    </location>
</feature>
<dbReference type="RefSeq" id="WP_085107414.1">
    <property type="nucleotide sequence ID" value="NZ_LQPZ01000006.1"/>
</dbReference>
<dbReference type="STRING" id="1798.AWC30_01965"/>
<evidence type="ECO:0000259" key="4">
    <source>
        <dbReference type="Pfam" id="PF12484"/>
    </source>
</evidence>
<dbReference type="PANTHER" id="PTHR46766">
    <property type="entry name" value="GLUTAMINE-RICH PROTEIN 2"/>
    <property type="match status" value="1"/>
</dbReference>
<name>A0A1X2EQH8_9MYCO</name>
<proteinExistence type="inferred from homology"/>
<dbReference type="EMBL" id="LQPZ01000006">
    <property type="protein sequence ID" value="ORX08422.1"/>
    <property type="molecule type" value="Genomic_DNA"/>
</dbReference>
<evidence type="ECO:0000256" key="1">
    <source>
        <dbReference type="ARBA" id="ARBA00010652"/>
    </source>
</evidence>
<dbReference type="Pfam" id="PF12484">
    <property type="entry name" value="PPE-SVP"/>
    <property type="match status" value="1"/>
</dbReference>
<evidence type="ECO:0008006" key="7">
    <source>
        <dbReference type="Google" id="ProtNLM"/>
    </source>
</evidence>
<gene>
    <name evidence="5" type="ORF">AWC30_01965</name>
</gene>
<feature type="domain" description="PPE family C-terminal" evidence="4">
    <location>
        <begin position="268"/>
        <end position="337"/>
    </location>
</feature>
<comment type="similarity">
    <text evidence="1">Belongs to the mycobacterial PPE family.</text>
</comment>
<evidence type="ECO:0000313" key="5">
    <source>
        <dbReference type="EMBL" id="ORX08422.1"/>
    </source>
</evidence>
<dbReference type="SUPFAM" id="SSF140459">
    <property type="entry name" value="PE/PPE dimer-like"/>
    <property type="match status" value="1"/>
</dbReference>